<dbReference type="PATRIC" id="fig|1263870.3.peg.3623"/>
<evidence type="ECO:0000313" key="1">
    <source>
        <dbReference type="EMBL" id="EMI55083.1"/>
    </source>
</evidence>
<accession>M5UGE5</accession>
<dbReference type="OrthoDB" id="9966079at2"/>
<dbReference type="AlphaFoldDB" id="M5UGE5"/>
<name>M5UGE5_9BACT</name>
<evidence type="ECO:0000313" key="2">
    <source>
        <dbReference type="Proteomes" id="UP000011885"/>
    </source>
</evidence>
<reference evidence="1 2" key="1">
    <citation type="journal article" date="2013" name="Mar. Genomics">
        <title>Expression of sulfatases in Rhodopirellula baltica and the diversity of sulfatases in the genus Rhodopirellula.</title>
        <authorList>
            <person name="Wegner C.E."/>
            <person name="Richter-Heitmann T."/>
            <person name="Klindworth A."/>
            <person name="Klockow C."/>
            <person name="Richter M."/>
            <person name="Achstetter T."/>
            <person name="Glockner F.O."/>
            <person name="Harder J."/>
        </authorList>
    </citation>
    <scope>NUCLEOTIDE SEQUENCE [LARGE SCALE GENOMIC DNA]</scope>
    <source>
        <strain evidence="1 2">SM41</strain>
    </source>
</reference>
<protein>
    <submittedName>
        <fullName evidence="1">Uncharacterized protein</fullName>
    </submittedName>
</protein>
<keyword evidence="2" id="KW-1185">Reference proteome</keyword>
<organism evidence="1 2">
    <name type="scientific">Rhodopirellula sallentina SM41</name>
    <dbReference type="NCBI Taxonomy" id="1263870"/>
    <lineage>
        <taxon>Bacteria</taxon>
        <taxon>Pseudomonadati</taxon>
        <taxon>Planctomycetota</taxon>
        <taxon>Planctomycetia</taxon>
        <taxon>Pirellulales</taxon>
        <taxon>Pirellulaceae</taxon>
        <taxon>Rhodopirellula</taxon>
    </lineage>
</organism>
<proteinExistence type="predicted"/>
<dbReference type="RefSeq" id="WP_008680531.1">
    <property type="nucleotide sequence ID" value="NZ_ANOH01000228.1"/>
</dbReference>
<comment type="caution">
    <text evidence="1">The sequence shown here is derived from an EMBL/GenBank/DDBJ whole genome shotgun (WGS) entry which is preliminary data.</text>
</comment>
<dbReference type="Proteomes" id="UP000011885">
    <property type="component" value="Unassembled WGS sequence"/>
</dbReference>
<dbReference type="EMBL" id="ANOH01000228">
    <property type="protein sequence ID" value="EMI55083.1"/>
    <property type="molecule type" value="Genomic_DNA"/>
</dbReference>
<gene>
    <name evidence="1" type="ORF">RSSM_03407</name>
</gene>
<sequence>MNEVGEQRWWTKILSDAYSVDPLDFWERTKLLCGIEAACDVEHITREQADYARKIFLSRAGDNEPLDEDPATEEYHHRIWQTMLIDAKHVDKDDPWERTKIFVGMTPFSTFGIISQEQFVYIRTLLFGEAFGESDD</sequence>